<reference evidence="8" key="1">
    <citation type="journal article" date="2015" name="MBio">
        <title>Genome-Resolved Metagenomic Analysis Reveals Roles for Candidate Phyla and Other Microbial Community Members in Biogeochemical Transformations in Oil Reservoirs.</title>
        <authorList>
            <person name="Hu P."/>
            <person name="Tom L."/>
            <person name="Singh A."/>
            <person name="Thomas B.C."/>
            <person name="Baker B.J."/>
            <person name="Piceno Y.M."/>
            <person name="Andersen G.L."/>
            <person name="Banfield J.F."/>
        </authorList>
    </citation>
    <scope>NUCLEOTIDE SEQUENCE [LARGE SCALE GENOMIC DNA]</scope>
</reference>
<dbReference type="GO" id="GO:0005886">
    <property type="term" value="C:plasma membrane"/>
    <property type="evidence" value="ECO:0007669"/>
    <property type="project" value="UniProtKB-SubCell"/>
</dbReference>
<sequence>MSKTTMRPISKAKDLTKKSAIYLLLFVAAFFYLFPIYTAVNTSLKSNEELAYGPVNIVRNPEFANYLKAFSEIDRPIWNSFVITMVATAISSALGAWGGFGYSKLKFRGSSVLFLILVLGFYIAPQSILIPLLRFIGSIGLYNSYWGLILTHTAYGVPITTLLFRNYFESLPTEVVDSARIDGCSYIGTFFRIALPLSLPGFAVVAIFQFTNIWNEFLFGLILTRGVNSQPLTVAIGNLKGTTVASWNIQMAGVMISVLPVLLVYVFFLKLIVKGLLMGSVKG</sequence>
<dbReference type="GO" id="GO:0055085">
    <property type="term" value="P:transmembrane transport"/>
    <property type="evidence" value="ECO:0007669"/>
    <property type="project" value="InterPro"/>
</dbReference>
<name>A0A101HJB9_9BACT</name>
<evidence type="ECO:0000256" key="5">
    <source>
        <dbReference type="RuleBase" id="RU363032"/>
    </source>
</evidence>
<comment type="caution">
    <text evidence="7">The sequence shown here is derived from an EMBL/GenBank/DDBJ whole genome shotgun (WGS) entry which is preliminary data.</text>
</comment>
<organism evidence="7 8">
    <name type="scientific">Mesotoga prima</name>
    <dbReference type="NCBI Taxonomy" id="1184387"/>
    <lineage>
        <taxon>Bacteria</taxon>
        <taxon>Thermotogati</taxon>
        <taxon>Thermotogota</taxon>
        <taxon>Thermotogae</taxon>
        <taxon>Kosmotogales</taxon>
        <taxon>Kosmotogaceae</taxon>
        <taxon>Mesotoga</taxon>
    </lineage>
</organism>
<dbReference type="PROSITE" id="PS50928">
    <property type="entry name" value="ABC_TM1"/>
    <property type="match status" value="1"/>
</dbReference>
<protein>
    <submittedName>
        <fullName evidence="7">ABC-type sugar transport system, permease component</fullName>
    </submittedName>
</protein>
<gene>
    <name evidence="7" type="ORF">XD94_1898</name>
</gene>
<dbReference type="CDD" id="cd06261">
    <property type="entry name" value="TM_PBP2"/>
    <property type="match status" value="1"/>
</dbReference>
<keyword evidence="7" id="KW-0762">Sugar transport</keyword>
<dbReference type="Proteomes" id="UP000054092">
    <property type="component" value="Unassembled WGS sequence"/>
</dbReference>
<feature type="transmembrane region" description="Helical" evidence="5">
    <location>
        <begin position="189"/>
        <end position="210"/>
    </location>
</feature>
<feature type="transmembrane region" description="Helical" evidence="5">
    <location>
        <begin position="112"/>
        <end position="133"/>
    </location>
</feature>
<dbReference type="Gene3D" id="1.10.3720.10">
    <property type="entry name" value="MetI-like"/>
    <property type="match status" value="1"/>
</dbReference>
<dbReference type="Pfam" id="PF00528">
    <property type="entry name" value="BPD_transp_1"/>
    <property type="match status" value="1"/>
</dbReference>
<dbReference type="PANTHER" id="PTHR43879:SF1">
    <property type="entry name" value="GLUCOSE IMPORT SYSTEM PERMEASE PROTEIN GLCU"/>
    <property type="match status" value="1"/>
</dbReference>
<dbReference type="PANTHER" id="PTHR43879">
    <property type="entry name" value="ABC TRANSPORTER PERMEASE PROTEIN"/>
    <property type="match status" value="1"/>
</dbReference>
<feature type="transmembrane region" description="Helical" evidence="5">
    <location>
        <begin position="249"/>
        <end position="273"/>
    </location>
</feature>
<evidence type="ECO:0000259" key="6">
    <source>
        <dbReference type="PROSITE" id="PS50928"/>
    </source>
</evidence>
<evidence type="ECO:0000256" key="3">
    <source>
        <dbReference type="ARBA" id="ARBA00022989"/>
    </source>
</evidence>
<keyword evidence="2 5" id="KW-0812">Transmembrane</keyword>
<feature type="transmembrane region" description="Helical" evidence="5">
    <location>
        <begin position="77"/>
        <end position="100"/>
    </location>
</feature>
<keyword evidence="3 5" id="KW-1133">Transmembrane helix</keyword>
<feature type="domain" description="ABC transmembrane type-1" evidence="6">
    <location>
        <begin position="77"/>
        <end position="268"/>
    </location>
</feature>
<dbReference type="InterPro" id="IPR035906">
    <property type="entry name" value="MetI-like_sf"/>
</dbReference>
<dbReference type="InterPro" id="IPR000515">
    <property type="entry name" value="MetI-like"/>
</dbReference>
<dbReference type="EMBL" id="LGGP01000439">
    <property type="protein sequence ID" value="KUK77926.1"/>
    <property type="molecule type" value="Genomic_DNA"/>
</dbReference>
<dbReference type="PATRIC" id="fig|1184387.3.peg.403"/>
<feature type="transmembrane region" description="Helical" evidence="5">
    <location>
        <begin position="21"/>
        <end position="40"/>
    </location>
</feature>
<feature type="transmembrane region" description="Helical" evidence="5">
    <location>
        <begin position="145"/>
        <end position="168"/>
    </location>
</feature>
<proteinExistence type="inferred from homology"/>
<evidence type="ECO:0000256" key="2">
    <source>
        <dbReference type="ARBA" id="ARBA00022692"/>
    </source>
</evidence>
<accession>A0A101HJB9</accession>
<evidence type="ECO:0000313" key="7">
    <source>
        <dbReference type="EMBL" id="KUK77926.1"/>
    </source>
</evidence>
<keyword evidence="4 5" id="KW-0472">Membrane</keyword>
<keyword evidence="5" id="KW-0813">Transport</keyword>
<evidence type="ECO:0000313" key="8">
    <source>
        <dbReference type="Proteomes" id="UP000054092"/>
    </source>
</evidence>
<evidence type="ECO:0000256" key="1">
    <source>
        <dbReference type="ARBA" id="ARBA00004141"/>
    </source>
</evidence>
<evidence type="ECO:0000256" key="4">
    <source>
        <dbReference type="ARBA" id="ARBA00023136"/>
    </source>
</evidence>
<comment type="subcellular location">
    <subcellularLocation>
        <location evidence="5">Cell membrane</location>
        <topology evidence="5">Multi-pass membrane protein</topology>
    </subcellularLocation>
    <subcellularLocation>
        <location evidence="1">Membrane</location>
        <topology evidence="1">Multi-pass membrane protein</topology>
    </subcellularLocation>
</comment>
<dbReference type="AlphaFoldDB" id="A0A101HJB9"/>
<dbReference type="SUPFAM" id="SSF161098">
    <property type="entry name" value="MetI-like"/>
    <property type="match status" value="1"/>
</dbReference>
<comment type="similarity">
    <text evidence="5">Belongs to the binding-protein-dependent transport system permease family.</text>
</comment>